<name>A0A8D0GNV3_SPHPU</name>
<dbReference type="Proteomes" id="UP000694392">
    <property type="component" value="Unplaced"/>
</dbReference>
<proteinExistence type="predicted"/>
<protein>
    <recommendedName>
        <fullName evidence="3">RBFA factor</fullName>
    </recommendedName>
</protein>
<dbReference type="InterPro" id="IPR039212">
    <property type="entry name" value="RBFA_mitochondrial"/>
</dbReference>
<dbReference type="Gene3D" id="3.30.300.20">
    <property type="match status" value="1"/>
</dbReference>
<keyword evidence="2" id="KW-1185">Reference proteome</keyword>
<dbReference type="PANTHER" id="PTHR14725:SF0">
    <property type="entry name" value="RIBOSOME-BINDING FACTOR A, MITOCHONDRIAL-RELATED"/>
    <property type="match status" value="1"/>
</dbReference>
<organism evidence="1 2">
    <name type="scientific">Sphenodon punctatus</name>
    <name type="common">Tuatara</name>
    <name type="synonym">Hatteria punctata</name>
    <dbReference type="NCBI Taxonomy" id="8508"/>
    <lineage>
        <taxon>Eukaryota</taxon>
        <taxon>Metazoa</taxon>
        <taxon>Chordata</taxon>
        <taxon>Craniata</taxon>
        <taxon>Vertebrata</taxon>
        <taxon>Euteleostomi</taxon>
        <taxon>Lepidosauria</taxon>
        <taxon>Sphenodontia</taxon>
        <taxon>Sphenodontidae</taxon>
        <taxon>Sphenodon</taxon>
    </lineage>
</organism>
<dbReference type="AlphaFoldDB" id="A0A8D0GNV3"/>
<dbReference type="InterPro" id="IPR015946">
    <property type="entry name" value="KH_dom-like_a/b"/>
</dbReference>
<dbReference type="GeneTree" id="ENSGT00390000011362"/>
<dbReference type="Ensembl" id="ENSSPUT00000009595.1">
    <property type="protein sequence ID" value="ENSSPUP00000008988.1"/>
    <property type="gene ID" value="ENSSPUG00000007015.1"/>
</dbReference>
<sequence>MWSLRAAAVVAAVGTRSLEPRRLGASRCRGVEAALASGPFCSRALHVSAARCGSRNLLKKFLSKKKKKFWYDSPSLDSQMLYKPSSLTSIVKTAASPKTKKEDSLRKRTLDVLLYKAVTDMLNTCEVSQEAYDLRVELTKASTKGTIITIVLLD</sequence>
<dbReference type="PANTHER" id="PTHR14725">
    <property type="entry name" value="RIBOSOME-BINDING FACTOR A, MITOCHONDRIAL-RELATED"/>
    <property type="match status" value="1"/>
</dbReference>
<dbReference type="Ensembl" id="ENSSPUT00000009606.1">
    <property type="protein sequence ID" value="ENSSPUP00000008999.1"/>
    <property type="gene ID" value="ENSSPUG00000007015.1"/>
</dbReference>
<evidence type="ECO:0000313" key="1">
    <source>
        <dbReference type="Ensembl" id="ENSSPUP00000008999.1"/>
    </source>
</evidence>
<reference evidence="1" key="1">
    <citation type="submission" date="2025-05" db="UniProtKB">
        <authorList>
            <consortium name="Ensembl"/>
        </authorList>
    </citation>
    <scope>IDENTIFICATION</scope>
</reference>
<dbReference type="Ensembl" id="ENSSPUT00000009601.1">
    <property type="protein sequence ID" value="ENSSPUP00000008994.1"/>
    <property type="gene ID" value="ENSSPUG00000007015.1"/>
</dbReference>
<evidence type="ECO:0000313" key="2">
    <source>
        <dbReference type="Proteomes" id="UP000694392"/>
    </source>
</evidence>
<accession>A0A8D0GNV3</accession>
<evidence type="ECO:0008006" key="3">
    <source>
        <dbReference type="Google" id="ProtNLM"/>
    </source>
</evidence>